<reference evidence="1 2" key="1">
    <citation type="submission" date="2024-04" db="EMBL/GenBank/DDBJ databases">
        <title>Genome sequencing and assembly of rice foliar adapted Chryseobacterium endophyticum OsEnb-ALM-A6.</title>
        <authorList>
            <person name="Kumar S."/>
            <person name="Javed M."/>
            <person name="Chouhan V."/>
            <person name="Charishma K."/>
            <person name="Patel A."/>
            <person name="Kumar M."/>
            <person name="Sahu K.P."/>
            <person name="Kumar A."/>
        </authorList>
    </citation>
    <scope>NUCLEOTIDE SEQUENCE [LARGE SCALE GENOMIC DNA]</scope>
    <source>
        <strain evidence="1 2">OsEnb-ALM-A6</strain>
    </source>
</reference>
<evidence type="ECO:0008006" key="3">
    <source>
        <dbReference type="Google" id="ProtNLM"/>
    </source>
</evidence>
<dbReference type="EMBL" id="CP154834">
    <property type="protein sequence ID" value="XAO73182.1"/>
    <property type="molecule type" value="Genomic_DNA"/>
</dbReference>
<evidence type="ECO:0000313" key="2">
    <source>
        <dbReference type="Proteomes" id="UP001463665"/>
    </source>
</evidence>
<organism evidence="1 2">
    <name type="scientific">Chryseobacterium endophyticum</name>
    <dbReference type="NCBI Taxonomy" id="1854762"/>
    <lineage>
        <taxon>Bacteria</taxon>
        <taxon>Pseudomonadati</taxon>
        <taxon>Bacteroidota</taxon>
        <taxon>Flavobacteriia</taxon>
        <taxon>Flavobacteriales</taxon>
        <taxon>Weeksellaceae</taxon>
        <taxon>Chryseobacterium group</taxon>
        <taxon>Chryseobacterium</taxon>
    </lineage>
</organism>
<name>A0AAU6WMJ8_9FLAO</name>
<accession>A0AAU6WMJ8</accession>
<dbReference type="Proteomes" id="UP001463665">
    <property type="component" value="Chromosome"/>
</dbReference>
<proteinExistence type="predicted"/>
<dbReference type="AlphaFoldDB" id="A0AAU6WMJ8"/>
<dbReference type="RefSeq" id="WP_345765751.1">
    <property type="nucleotide sequence ID" value="NZ_CP154834.1"/>
</dbReference>
<protein>
    <recommendedName>
        <fullName evidence="3">Outer membrane protein beta-barrel domain-containing protein</fullName>
    </recommendedName>
</protein>
<gene>
    <name evidence="1" type="ORF">AAFP95_15470</name>
</gene>
<keyword evidence="2" id="KW-1185">Reference proteome</keyword>
<sequence>MDIRMTRQIGSLVSPVFYRLGLGYRQDTFNPEKPNVFVQDLNEIYLADFNDLTTGTLKKSYLRNHYFVVPADIVWVLNPKYTIENNEKMLDNSRTNLRLTAGIYGGVRFLTQNYVIFKNEDNNRVKYRENVQEAAERFIFGGNWQ</sequence>
<evidence type="ECO:0000313" key="1">
    <source>
        <dbReference type="EMBL" id="XAO73182.1"/>
    </source>
</evidence>